<organism evidence="1 2">
    <name type="scientific">Streptomyces parvus</name>
    <dbReference type="NCBI Taxonomy" id="66428"/>
    <lineage>
        <taxon>Bacteria</taxon>
        <taxon>Bacillati</taxon>
        <taxon>Actinomycetota</taxon>
        <taxon>Actinomycetes</taxon>
        <taxon>Kitasatosporales</taxon>
        <taxon>Streptomycetaceae</taxon>
        <taxon>Streptomyces</taxon>
    </lineage>
</organism>
<reference evidence="1 2" key="1">
    <citation type="submission" date="2020-01" db="EMBL/GenBank/DDBJ databases">
        <title>Insect and environment-associated Actinomycetes.</title>
        <authorList>
            <person name="Currrie C."/>
            <person name="Chevrette M."/>
            <person name="Carlson C."/>
            <person name="Stubbendieck R."/>
            <person name="Wendt-Pienkowski E."/>
        </authorList>
    </citation>
    <scope>NUCLEOTIDE SEQUENCE [LARGE SCALE GENOMIC DNA]</scope>
    <source>
        <strain evidence="1 2">SID7590</strain>
    </source>
</reference>
<dbReference type="AlphaFoldDB" id="A0A7K3S0H7"/>
<gene>
    <name evidence="1" type="ORF">G3I50_22580</name>
</gene>
<dbReference type="EMBL" id="JAAGMP010001001">
    <property type="protein sequence ID" value="NEC21004.1"/>
    <property type="molecule type" value="Genomic_DNA"/>
</dbReference>
<dbReference type="RefSeq" id="WP_164204892.1">
    <property type="nucleotide sequence ID" value="NZ_JAAGMP010001001.1"/>
</dbReference>
<proteinExistence type="predicted"/>
<dbReference type="Proteomes" id="UP000469670">
    <property type="component" value="Unassembled WGS sequence"/>
</dbReference>
<name>A0A7K3S0H7_9ACTN</name>
<sequence>MECPAWRFVTYNWDQSKLRAYPGYDHQVHGPSGSPLKLVLQNNSKNLRDRSGKQNCELKEVTFSHEYVGSSIKRHPDRSLYQFSDGRVKASYDALVEQSGGFSCEEKRAMLTTDFIYKTPRGISLISVVHFDPGPFSRANEDGVLWTNKCRTEAGAPTGCRVTVNGQRLQPGKKTRIDIDFTALAKKYAKYLGDDPIPAKSQIESLQVVNTVKGADLKAEVSDVDLTVG</sequence>
<evidence type="ECO:0000313" key="1">
    <source>
        <dbReference type="EMBL" id="NEC21004.1"/>
    </source>
</evidence>
<comment type="caution">
    <text evidence="1">The sequence shown here is derived from an EMBL/GenBank/DDBJ whole genome shotgun (WGS) entry which is preliminary data.</text>
</comment>
<protein>
    <submittedName>
        <fullName evidence="1">Uncharacterized protein</fullName>
    </submittedName>
</protein>
<accession>A0A7K3S0H7</accession>
<evidence type="ECO:0000313" key="2">
    <source>
        <dbReference type="Proteomes" id="UP000469670"/>
    </source>
</evidence>